<dbReference type="SUPFAM" id="SSF51735">
    <property type="entry name" value="NAD(P)-binding Rossmann-fold domains"/>
    <property type="match status" value="2"/>
</dbReference>
<evidence type="ECO:0000256" key="1">
    <source>
        <dbReference type="ARBA" id="ARBA00022679"/>
    </source>
</evidence>
<dbReference type="SMART" id="SM00822">
    <property type="entry name" value="PKS_KR"/>
    <property type="match status" value="1"/>
</dbReference>
<dbReference type="AlphaFoldDB" id="A0A7Y6IHY8"/>
<gene>
    <name evidence="3" type="ORF">HTZ77_44915</name>
</gene>
<dbReference type="RefSeq" id="WP_175595918.1">
    <property type="nucleotide sequence ID" value="NZ_JABWGN010000048.1"/>
</dbReference>
<dbReference type="InterPro" id="IPR050091">
    <property type="entry name" value="PKS_NRPS_Biosynth_Enz"/>
</dbReference>
<organism evidence="3 4">
    <name type="scientific">Nonomuraea montanisoli</name>
    <dbReference type="NCBI Taxonomy" id="2741721"/>
    <lineage>
        <taxon>Bacteria</taxon>
        <taxon>Bacillati</taxon>
        <taxon>Actinomycetota</taxon>
        <taxon>Actinomycetes</taxon>
        <taxon>Streptosporangiales</taxon>
        <taxon>Streptosporangiaceae</taxon>
        <taxon>Nonomuraea</taxon>
    </lineage>
</organism>
<evidence type="ECO:0000313" key="4">
    <source>
        <dbReference type="Proteomes" id="UP000586042"/>
    </source>
</evidence>
<sequence length="236" mass="24266">VSYGVEWVEVAAGGVAGVGAPSVVWCVSEESDVPSSVRVLTGRVLEVVTGQAAEPVVFATRPGDVAAGAVWGLVRSAQSEQPGRFVLAEVEEGFSDWGRVIATGEPQVRVAGDKILVPRLARRGQESRQDLEQISGAVLVTGGTGGLGALVARRLVERHGVRELVLVSRRGADAPGAGELVAELSGLGADVRVAACDVADRRALAALLDEIPSLGGVVHTAGVLDDSVVEGLTPER</sequence>
<dbReference type="InterPro" id="IPR055123">
    <property type="entry name" value="SpnB-like_Rossmann"/>
</dbReference>
<feature type="non-terminal residue" evidence="3">
    <location>
        <position position="1"/>
    </location>
</feature>
<dbReference type="Proteomes" id="UP000586042">
    <property type="component" value="Unassembled WGS sequence"/>
</dbReference>
<dbReference type="InterPro" id="IPR036291">
    <property type="entry name" value="NAD(P)-bd_dom_sf"/>
</dbReference>
<name>A0A7Y6IHY8_9ACTN</name>
<dbReference type="GO" id="GO:0004312">
    <property type="term" value="F:fatty acid synthase activity"/>
    <property type="evidence" value="ECO:0007669"/>
    <property type="project" value="TreeGrafter"/>
</dbReference>
<accession>A0A7Y6IHY8</accession>
<dbReference type="InterPro" id="IPR057326">
    <property type="entry name" value="KR_dom"/>
</dbReference>
<keyword evidence="1" id="KW-0808">Transferase</keyword>
<feature type="non-terminal residue" evidence="3">
    <location>
        <position position="236"/>
    </location>
</feature>
<evidence type="ECO:0000259" key="2">
    <source>
        <dbReference type="SMART" id="SM00822"/>
    </source>
</evidence>
<dbReference type="Pfam" id="PF22953">
    <property type="entry name" value="SpnB_Rossmann"/>
    <property type="match status" value="1"/>
</dbReference>
<dbReference type="EMBL" id="JABWGN010000048">
    <property type="protein sequence ID" value="NUW38487.1"/>
    <property type="molecule type" value="Genomic_DNA"/>
</dbReference>
<dbReference type="PANTHER" id="PTHR43775:SF51">
    <property type="entry name" value="INACTIVE PHENOLPHTHIOCEROL SYNTHESIS POLYKETIDE SYNTHASE TYPE I PKS1-RELATED"/>
    <property type="match status" value="1"/>
</dbReference>
<dbReference type="InterPro" id="IPR013968">
    <property type="entry name" value="PKS_KR"/>
</dbReference>
<protein>
    <submittedName>
        <fullName evidence="3">SDR family NAD(P)-dependent oxidoreductase</fullName>
    </submittedName>
</protein>
<feature type="domain" description="Ketoreductase" evidence="2">
    <location>
        <begin position="136"/>
        <end position="236"/>
    </location>
</feature>
<proteinExistence type="predicted"/>
<comment type="caution">
    <text evidence="3">The sequence shown here is derived from an EMBL/GenBank/DDBJ whole genome shotgun (WGS) entry which is preliminary data.</text>
</comment>
<evidence type="ECO:0000313" key="3">
    <source>
        <dbReference type="EMBL" id="NUW38487.1"/>
    </source>
</evidence>
<keyword evidence="4" id="KW-1185">Reference proteome</keyword>
<dbReference type="PANTHER" id="PTHR43775">
    <property type="entry name" value="FATTY ACID SYNTHASE"/>
    <property type="match status" value="1"/>
</dbReference>
<dbReference type="GO" id="GO:0006633">
    <property type="term" value="P:fatty acid biosynthetic process"/>
    <property type="evidence" value="ECO:0007669"/>
    <property type="project" value="TreeGrafter"/>
</dbReference>
<dbReference type="Pfam" id="PF08659">
    <property type="entry name" value="KR"/>
    <property type="match status" value="1"/>
</dbReference>
<dbReference type="Gene3D" id="3.40.50.720">
    <property type="entry name" value="NAD(P)-binding Rossmann-like Domain"/>
    <property type="match status" value="1"/>
</dbReference>
<reference evidence="3 4" key="1">
    <citation type="submission" date="2020-06" db="EMBL/GenBank/DDBJ databases">
        <title>Nonomuraea sp. SMC257, a novel actinomycete isolated from soil.</title>
        <authorList>
            <person name="Chanama M."/>
        </authorList>
    </citation>
    <scope>NUCLEOTIDE SEQUENCE [LARGE SCALE GENOMIC DNA]</scope>
    <source>
        <strain evidence="3 4">SMC257</strain>
    </source>
</reference>